<comment type="caution">
    <text evidence="8">The sequence shown here is derived from an EMBL/GenBank/DDBJ whole genome shotgun (WGS) entry which is preliminary data.</text>
</comment>
<dbReference type="GO" id="GO:0006260">
    <property type="term" value="P:DNA replication"/>
    <property type="evidence" value="ECO:0007669"/>
    <property type="project" value="UniProtKB-UniRule"/>
</dbReference>
<evidence type="ECO:0000313" key="9">
    <source>
        <dbReference type="Proteomes" id="UP001195914"/>
    </source>
</evidence>
<dbReference type="EMBL" id="JAHBMH010000024">
    <property type="protein sequence ID" value="KAK1938387.1"/>
    <property type="molecule type" value="Genomic_DNA"/>
</dbReference>
<dbReference type="PANTHER" id="PTHR14052">
    <property type="entry name" value="ORIGIN RECOGNITION COMPLEX SUBUNIT 2"/>
    <property type="match status" value="1"/>
</dbReference>
<dbReference type="GO" id="GO:0005664">
    <property type="term" value="C:nuclear origin of replication recognition complex"/>
    <property type="evidence" value="ECO:0007669"/>
    <property type="project" value="UniProtKB-UniRule"/>
</dbReference>
<dbReference type="Pfam" id="PF04084">
    <property type="entry name" value="RecA-like_ORC2"/>
    <property type="match status" value="1"/>
</dbReference>
<evidence type="ECO:0000256" key="3">
    <source>
        <dbReference type="ARBA" id="ARBA00022705"/>
    </source>
</evidence>
<comment type="function">
    <text evidence="5">Component of the origin recognition complex (ORC) that binds origins of replication. DNA-binding is ATP-dependent. ORC is required to assemble the pre-replication complex necessary to initiate DNA replication.</text>
</comment>
<dbReference type="InterPro" id="IPR007220">
    <property type="entry name" value="ORC2"/>
</dbReference>
<evidence type="ECO:0000313" key="8">
    <source>
        <dbReference type="EMBL" id="KAK1938387.1"/>
    </source>
</evidence>
<dbReference type="AlphaFoldDB" id="A0AAD9GH73"/>
<keyword evidence="3 5" id="KW-0235">DNA replication</keyword>
<evidence type="ECO:0000256" key="5">
    <source>
        <dbReference type="RuleBase" id="RU368084"/>
    </source>
</evidence>
<evidence type="ECO:0000256" key="1">
    <source>
        <dbReference type="ARBA" id="ARBA00004123"/>
    </source>
</evidence>
<reference evidence="8" key="2">
    <citation type="submission" date="2021-05" db="EMBL/GenBank/DDBJ databases">
        <authorList>
            <person name="Pain A."/>
        </authorList>
    </citation>
    <scope>NUCLEOTIDE SEQUENCE</scope>
    <source>
        <strain evidence="8">1802A</strain>
    </source>
</reference>
<comment type="subunit">
    <text evidence="5">Component of the origin recognition complex (ORC).</text>
</comment>
<evidence type="ECO:0000259" key="6">
    <source>
        <dbReference type="Pfam" id="PF04084"/>
    </source>
</evidence>
<evidence type="ECO:0000259" key="7">
    <source>
        <dbReference type="Pfam" id="PF24882"/>
    </source>
</evidence>
<gene>
    <name evidence="8" type="ORF">X943_000768</name>
</gene>
<dbReference type="GO" id="GO:0003688">
    <property type="term" value="F:DNA replication origin binding"/>
    <property type="evidence" value="ECO:0007669"/>
    <property type="project" value="UniProtKB-UniRule"/>
</dbReference>
<name>A0AAD9GH73_BABDI</name>
<dbReference type="PANTHER" id="PTHR14052:SF0">
    <property type="entry name" value="ORIGIN RECOGNITION COMPLEX SUBUNIT 2"/>
    <property type="match status" value="1"/>
</dbReference>
<reference evidence="8" key="1">
    <citation type="journal article" date="2014" name="Nucleic Acids Res.">
        <title>The evolutionary dynamics of variant antigen genes in Babesia reveal a history of genomic innovation underlying host-parasite interaction.</title>
        <authorList>
            <person name="Jackson A.P."/>
            <person name="Otto T.D."/>
            <person name="Darby A."/>
            <person name="Ramaprasad A."/>
            <person name="Xia D."/>
            <person name="Echaide I.E."/>
            <person name="Farber M."/>
            <person name="Gahlot S."/>
            <person name="Gamble J."/>
            <person name="Gupta D."/>
            <person name="Gupta Y."/>
            <person name="Jackson L."/>
            <person name="Malandrin L."/>
            <person name="Malas T.B."/>
            <person name="Moussa E."/>
            <person name="Nair M."/>
            <person name="Reid A.J."/>
            <person name="Sanders M."/>
            <person name="Sharma J."/>
            <person name="Tracey A."/>
            <person name="Quail M.A."/>
            <person name="Weir W."/>
            <person name="Wastling J.M."/>
            <person name="Hall N."/>
            <person name="Willadsen P."/>
            <person name="Lingelbach K."/>
            <person name="Shiels B."/>
            <person name="Tait A."/>
            <person name="Berriman M."/>
            <person name="Allred D.R."/>
            <person name="Pain A."/>
        </authorList>
    </citation>
    <scope>NUCLEOTIDE SEQUENCE</scope>
    <source>
        <strain evidence="8">1802A</strain>
    </source>
</reference>
<feature type="domain" description="Origin recognition complex subunit 2 winged-helix" evidence="7">
    <location>
        <begin position="322"/>
        <end position="376"/>
    </location>
</feature>
<dbReference type="InterPro" id="IPR056772">
    <property type="entry name" value="RecA-like_ORC2"/>
</dbReference>
<evidence type="ECO:0000256" key="4">
    <source>
        <dbReference type="ARBA" id="ARBA00023242"/>
    </source>
</evidence>
<comment type="subcellular location">
    <subcellularLocation>
        <location evidence="1 5">Nucleus</location>
    </subcellularLocation>
</comment>
<accession>A0AAD9GH73</accession>
<keyword evidence="4 5" id="KW-0539">Nucleus</keyword>
<dbReference type="Pfam" id="PF24882">
    <property type="entry name" value="WHD_ORC2"/>
    <property type="match status" value="1"/>
</dbReference>
<evidence type="ECO:0000256" key="2">
    <source>
        <dbReference type="ARBA" id="ARBA00007421"/>
    </source>
</evidence>
<dbReference type="InterPro" id="IPR056773">
    <property type="entry name" value="WHD_ORC2"/>
</dbReference>
<keyword evidence="9" id="KW-1185">Reference proteome</keyword>
<sequence>MASIHDYYIRSDSSHLDISDIEARLFRDQKSASSGVAKGIRKASNELAKSLLSLLEKCDVVEFSRLVSNFRFPPTKVKCRLVHDMSIWKSWLINGQHLCFYGAGSKRQIMKAFANVALRWVHVRALRIFRDGYVITVNAYHLKGSSCDGLWYMLKDELLSRKIRVSNAQECKAVCFASPSYDGCQAVASRVEAMRRPFYIILLGLDLFVSRGAFNSLVSFIKIPNVRLIGTLDHLRSSLVVSAVDRSLRNYRLVRLSTGLDYRKELISTWDRIPPSYILTTETTKSADEVHGIISALSVNHRQLFSLIARIQLEECRRKGRFDGIDKYGLLRDRRAVTICNTENKLDALLTEFVTHNLVEQSRGPGGKFYLMIPFRP</sequence>
<comment type="similarity">
    <text evidence="2 5">Belongs to the ORC2 family.</text>
</comment>
<feature type="domain" description="Origin recognition complex subunit 2 RecA-like" evidence="6">
    <location>
        <begin position="86"/>
        <end position="250"/>
    </location>
</feature>
<organism evidence="8 9">
    <name type="scientific">Babesia divergens</name>
    <dbReference type="NCBI Taxonomy" id="32595"/>
    <lineage>
        <taxon>Eukaryota</taxon>
        <taxon>Sar</taxon>
        <taxon>Alveolata</taxon>
        <taxon>Apicomplexa</taxon>
        <taxon>Aconoidasida</taxon>
        <taxon>Piroplasmida</taxon>
        <taxon>Babesiidae</taxon>
        <taxon>Babesia</taxon>
    </lineage>
</organism>
<dbReference type="Proteomes" id="UP001195914">
    <property type="component" value="Unassembled WGS sequence"/>
</dbReference>
<proteinExistence type="inferred from homology"/>
<protein>
    <recommendedName>
        <fullName evidence="5">Origin recognition complex subunit 2</fullName>
    </recommendedName>
</protein>